<dbReference type="GO" id="GO:0016787">
    <property type="term" value="F:hydrolase activity"/>
    <property type="evidence" value="ECO:0007669"/>
    <property type="project" value="UniProtKB-KW"/>
</dbReference>
<feature type="compositionally biased region" description="Polar residues" evidence="7">
    <location>
        <begin position="88"/>
        <end position="97"/>
    </location>
</feature>
<dbReference type="Pfam" id="PF00270">
    <property type="entry name" value="DEAD"/>
    <property type="match status" value="1"/>
</dbReference>
<evidence type="ECO:0000313" key="9">
    <source>
        <dbReference type="EMBL" id="EHN00402.1"/>
    </source>
</evidence>
<comment type="similarity">
    <text evidence="5">Belongs to the DEAD box helicase family.</text>
</comment>
<comment type="function">
    <text evidence="6">RNA helicase.</text>
</comment>
<evidence type="ECO:0000256" key="4">
    <source>
        <dbReference type="ARBA" id="ARBA00022840"/>
    </source>
</evidence>
<dbReference type="Gene3D" id="3.40.50.300">
    <property type="entry name" value="P-loop containing nucleotide triphosphate hydrolases"/>
    <property type="match status" value="1"/>
</dbReference>
<gene>
    <name evidence="9" type="ORF">VIN7_9691</name>
</gene>
<protein>
    <recommendedName>
        <fullName evidence="6">ATP-dependent RNA helicase</fullName>
        <ecNumber evidence="6">3.6.4.13</ecNumber>
    </recommendedName>
</protein>
<dbReference type="PANTHER" id="PTHR24031">
    <property type="entry name" value="RNA HELICASE"/>
    <property type="match status" value="1"/>
</dbReference>
<dbReference type="GO" id="GO:0003723">
    <property type="term" value="F:RNA binding"/>
    <property type="evidence" value="ECO:0007669"/>
    <property type="project" value="UniProtKB-UniRule"/>
</dbReference>
<name>H0H0J1_SACCK</name>
<keyword evidence="2 5" id="KW-0378">Hydrolase</keyword>
<keyword evidence="10" id="KW-1185">Reference proteome</keyword>
<dbReference type="SMART" id="SM00487">
    <property type="entry name" value="DEXDc"/>
    <property type="match status" value="1"/>
</dbReference>
<feature type="domain" description="Helicase ATP-binding" evidence="8">
    <location>
        <begin position="221"/>
        <end position="401"/>
    </location>
</feature>
<keyword evidence="4 5" id="KW-0067">ATP-binding</keyword>
<evidence type="ECO:0000313" key="10">
    <source>
        <dbReference type="Proteomes" id="UP000009009"/>
    </source>
</evidence>
<dbReference type="GO" id="GO:0003724">
    <property type="term" value="F:RNA helicase activity"/>
    <property type="evidence" value="ECO:0007669"/>
    <property type="project" value="UniProtKB-EC"/>
</dbReference>
<keyword evidence="3 5" id="KW-0347">Helicase</keyword>
<dbReference type="InterPro" id="IPR011545">
    <property type="entry name" value="DEAD/DEAH_box_helicase_dom"/>
</dbReference>
<evidence type="ECO:0000256" key="3">
    <source>
        <dbReference type="ARBA" id="ARBA00022806"/>
    </source>
</evidence>
<feature type="compositionally biased region" description="Acidic residues" evidence="7">
    <location>
        <begin position="73"/>
        <end position="84"/>
    </location>
</feature>
<dbReference type="GO" id="GO:0005524">
    <property type="term" value="F:ATP binding"/>
    <property type="evidence" value="ECO:0007669"/>
    <property type="project" value="UniProtKB-UniRule"/>
</dbReference>
<evidence type="ECO:0000256" key="2">
    <source>
        <dbReference type="ARBA" id="ARBA00022801"/>
    </source>
</evidence>
<sequence>MFASRFEPSQLKAAVTAAPEKTVKPTPQAIVPLKRQATGPASEDDDASDQESDDSSEKNAGNDERMQVVSGASEEESSEVEDEESKPSTHNTVLSRFKQTVSLQDRLDASDVVGGSGDEVLEDDTVPSHKLEQIPQPELVKNPMNLNRNSLEHKSAGWLDTERIFYDNSMTKPFSDYKNELEPKLLQNICKNFSTNAFPIQSIILDSILPILNFTLNVSKRNFTRRIGDTLVNAATGSGKTLAYSIPVVQTLSRRKINRLRCLIVVPTKLLINQVHTTLTKLTQGMSLIVSIAKLENSLKDEHKKFLNLEPDILITTPGRLVDHLNMKSINLKNLKFLIIDEADRLLNQSFQGWCPKLVFHLKTDKLDTFPGNVIKMIFSATLTTNTEKLNDLNLYKPKLFLKQTDKLYQLPSKLREFNINVPTAKSIYKPLILLYSIDQFIAHLSDASKILIFVKSNESSIRLTKLLQLISESRSQSNIFRNLQNLEMVINSVNSNHPPIGKQENRCKFLPPFEECKHKYSNYHRCHVAWY</sequence>
<dbReference type="CDD" id="cd17956">
    <property type="entry name" value="DEADc_DDX51"/>
    <property type="match status" value="1"/>
</dbReference>
<dbReference type="Proteomes" id="UP000009009">
    <property type="component" value="Unassembled WGS sequence"/>
</dbReference>
<dbReference type="InterPro" id="IPR027417">
    <property type="entry name" value="P-loop_NTPase"/>
</dbReference>
<keyword evidence="1 5" id="KW-0547">Nucleotide-binding</keyword>
<dbReference type="AlphaFoldDB" id="H0H0J1"/>
<evidence type="ECO:0000256" key="7">
    <source>
        <dbReference type="SAM" id="MobiDB-lite"/>
    </source>
</evidence>
<comment type="domain">
    <text evidence="6">The Q motif is unique to and characteristic of the DEAD box family of RNA helicases and controls ATP binding and hydrolysis.</text>
</comment>
<evidence type="ECO:0000256" key="6">
    <source>
        <dbReference type="RuleBase" id="RU365068"/>
    </source>
</evidence>
<evidence type="ECO:0000256" key="1">
    <source>
        <dbReference type="ARBA" id="ARBA00022741"/>
    </source>
</evidence>
<accession>H0H0J1</accession>
<dbReference type="PROSITE" id="PS51192">
    <property type="entry name" value="HELICASE_ATP_BIND_1"/>
    <property type="match status" value="1"/>
</dbReference>
<feature type="region of interest" description="Disordered" evidence="7">
    <location>
        <begin position="1"/>
        <end position="97"/>
    </location>
</feature>
<feature type="compositionally biased region" description="Acidic residues" evidence="7">
    <location>
        <begin position="42"/>
        <end position="54"/>
    </location>
</feature>
<comment type="catalytic activity">
    <reaction evidence="6">
        <text>ATP + H2O = ADP + phosphate + H(+)</text>
        <dbReference type="Rhea" id="RHEA:13065"/>
        <dbReference type="ChEBI" id="CHEBI:15377"/>
        <dbReference type="ChEBI" id="CHEBI:15378"/>
        <dbReference type="ChEBI" id="CHEBI:30616"/>
        <dbReference type="ChEBI" id="CHEBI:43474"/>
        <dbReference type="ChEBI" id="CHEBI:456216"/>
        <dbReference type="EC" id="3.6.4.13"/>
    </reaction>
</comment>
<dbReference type="InterPro" id="IPR014001">
    <property type="entry name" value="Helicase_ATP-bd"/>
</dbReference>
<dbReference type="InterPro" id="IPR000629">
    <property type="entry name" value="RNA-helicase_DEAD-box_CS"/>
</dbReference>
<proteinExistence type="inferred from homology"/>
<evidence type="ECO:0000256" key="5">
    <source>
        <dbReference type="RuleBase" id="RU000492"/>
    </source>
</evidence>
<dbReference type="EMBL" id="AGVY01000351">
    <property type="protein sequence ID" value="EHN00402.1"/>
    <property type="molecule type" value="Genomic_DNA"/>
</dbReference>
<dbReference type="EC" id="3.6.4.13" evidence="6"/>
<dbReference type="OrthoDB" id="3370at2759"/>
<dbReference type="PhylomeDB" id="H0H0J1"/>
<organism evidence="9 10">
    <name type="scientific">Saccharomyces cerevisiae x Saccharomyces kudriavzevii (strain VIN7)</name>
    <name type="common">Yeast</name>
    <dbReference type="NCBI Taxonomy" id="1095631"/>
    <lineage>
        <taxon>Eukaryota</taxon>
        <taxon>Fungi</taxon>
        <taxon>Dikarya</taxon>
        <taxon>Ascomycota</taxon>
        <taxon>Saccharomycotina</taxon>
        <taxon>Saccharomycetes</taxon>
        <taxon>Saccharomycetales</taxon>
        <taxon>Saccharomycetaceae</taxon>
        <taxon>Saccharomyces</taxon>
    </lineage>
</organism>
<dbReference type="SUPFAM" id="SSF52540">
    <property type="entry name" value="P-loop containing nucleoside triphosphate hydrolases"/>
    <property type="match status" value="1"/>
</dbReference>
<dbReference type="HOGENOM" id="CLU_003041_15_2_1"/>
<feature type="compositionally biased region" description="Basic and acidic residues" evidence="7">
    <location>
        <begin position="55"/>
        <end position="66"/>
    </location>
</feature>
<reference evidence="9 10" key="1">
    <citation type="journal article" date="2012" name="FEMS Yeast Res.">
        <title>The genome sequence of the wine yeast VIN7 reveals an allotriploid hybrid genome with Saccharomyces cerevisiae and Saccharomyces kudriavzevii origins.</title>
        <authorList>
            <person name="Borneman A.R."/>
            <person name="Desany B.A."/>
            <person name="Riches D."/>
            <person name="Affourtit J.P."/>
            <person name="Forgan A.H."/>
            <person name="Pretorius I.S."/>
            <person name="Egholm M."/>
            <person name="Chambers P.J."/>
        </authorList>
    </citation>
    <scope>NUCLEOTIDE SEQUENCE [LARGE SCALE GENOMIC DNA]</scope>
    <source>
        <strain evidence="9 10">VIN7</strain>
    </source>
</reference>
<evidence type="ECO:0000259" key="8">
    <source>
        <dbReference type="PROSITE" id="PS51192"/>
    </source>
</evidence>
<dbReference type="PROSITE" id="PS00039">
    <property type="entry name" value="DEAD_ATP_HELICASE"/>
    <property type="match status" value="1"/>
</dbReference>
<keyword evidence="6" id="KW-0694">RNA-binding</keyword>
<comment type="caution">
    <text evidence="9">The sequence shown here is derived from an EMBL/GenBank/DDBJ whole genome shotgun (WGS) entry which is preliminary data.</text>
</comment>